<comment type="cofactor">
    <cofactor evidence="11">
        <name>FAD</name>
        <dbReference type="ChEBI" id="CHEBI:57692"/>
    </cofactor>
    <text evidence="11">Binds 1 FAD per subunit.</text>
</comment>
<keyword evidence="8" id="KW-0249">Electron transport</keyword>
<evidence type="ECO:0000256" key="3">
    <source>
        <dbReference type="ARBA" id="ARBA00022448"/>
    </source>
</evidence>
<dbReference type="InterPro" id="IPR003953">
    <property type="entry name" value="FAD-dep_OxRdtase_2_FAD-bd"/>
</dbReference>
<keyword evidence="10" id="KW-0408">Iron</keyword>
<dbReference type="InterPro" id="IPR027477">
    <property type="entry name" value="Succ_DH/fumarate_Rdtase_cat_sf"/>
</dbReference>
<dbReference type="InterPro" id="IPR036280">
    <property type="entry name" value="Multihaem_cyt_sf"/>
</dbReference>
<dbReference type="SUPFAM" id="SSF56425">
    <property type="entry name" value="Succinate dehydrogenase/fumarate reductase flavoprotein, catalytic domain"/>
    <property type="match status" value="1"/>
</dbReference>
<gene>
    <name evidence="14" type="ORF">HMPREF1476_01395</name>
</gene>
<comment type="similarity">
    <text evidence="11">Belongs to the FAD-dependent oxidoreductase 2 family. FRD/SDH subfamily.</text>
</comment>
<comment type="caution">
    <text evidence="14">The sequence shown here is derived from an EMBL/GenBank/DDBJ whole genome shotgun (WGS) entry which is preliminary data.</text>
</comment>
<dbReference type="GO" id="GO:0010181">
    <property type="term" value="F:FMN binding"/>
    <property type="evidence" value="ECO:0007669"/>
    <property type="project" value="InterPro"/>
</dbReference>
<feature type="domain" description="FAD-dependent oxidoreductase 2 FAD-binding" evidence="12">
    <location>
        <begin position="167"/>
        <end position="590"/>
    </location>
</feature>
<evidence type="ECO:0000259" key="13">
    <source>
        <dbReference type="Pfam" id="PF14537"/>
    </source>
</evidence>
<accession>S3BHU2</accession>
<keyword evidence="5 11" id="KW-0285">Flavoprotein</keyword>
<evidence type="ECO:0000256" key="11">
    <source>
        <dbReference type="RuleBase" id="RU366062"/>
    </source>
</evidence>
<evidence type="ECO:0000256" key="2">
    <source>
        <dbReference type="ARBA" id="ARBA00004196"/>
    </source>
</evidence>
<dbReference type="PANTHER" id="PTHR43400:SF7">
    <property type="entry name" value="FAD-DEPENDENT OXIDOREDUCTASE 2 FAD BINDING DOMAIN-CONTAINING PROTEIN"/>
    <property type="match status" value="1"/>
</dbReference>
<organism evidence="14 15">
    <name type="scientific">Sutterella wadsworthensis HGA0223</name>
    <dbReference type="NCBI Taxonomy" id="1203554"/>
    <lineage>
        <taxon>Bacteria</taxon>
        <taxon>Pseudomonadati</taxon>
        <taxon>Pseudomonadota</taxon>
        <taxon>Betaproteobacteria</taxon>
        <taxon>Burkholderiales</taxon>
        <taxon>Sutterellaceae</taxon>
        <taxon>Sutterella</taxon>
    </lineage>
</organism>
<keyword evidence="7 11" id="KW-0274">FAD</keyword>
<sequence>MTPKWTSALAAVIALALNGISPPSSAAESMDTAAAHQVYSHGAKADYLAGYHMQNKLTANCSACHPTDAVSDSQSEIDKNCTACHGTYDALGKKDHAAGKTISVHAGHLSIDSCTTCHGGHEASFSYCNNCHVFDMPMKFGRQKIAYEPQDLSIYKDAVPNRTEKADFVIVGGGGAGMAAAIDAARNGLNVVMLEKMPIIGGSSLLSTGGMNVAGSKQQKEAGFKDSPEIFVKDTLKVGKGTNDKVLLSTLAQQSNSALEWFEAMGGHLDLDHGVYGGCTVPRMHYTKSGGIGRYMVATMKPVLEKSGADVRVNSQVVRIEHNASGRVTGVLVKGKNTGLYRIEAPTVLLATGSYANNSQLVSKYHPEFFGMVTSAQPGSHGDGIYLGQEVGANVTHLERVQVHPNIASGTSLMITLAMRTNGGILINNQGKRFFNDNAPRNELGAAMLKQPAQKVWLIYDDGVVAKRPKVHQGYVKLGVVVEADTPEALAQKLGLPEAAFAQTMKRYAEFVKNGKDEDFGRKELPEPLNKGKLYAIDVVPAVGGTLGGLRTDARTHVLNQRGEVIPGLLAAGEVVGEWHGDDRYGGNAVAGNIVFGRIAAQEAEKAVAKQP</sequence>
<keyword evidence="15" id="KW-1185">Reference proteome</keyword>
<comment type="catalytic activity">
    <reaction evidence="11">
        <text>2 Fe(III)-[cytochrome c] + succinate = fumarate + 2 Fe(II)-[cytochrome c] + 2 H(+)</text>
        <dbReference type="Rhea" id="RHEA:77903"/>
        <dbReference type="Rhea" id="RHEA-COMP:10350"/>
        <dbReference type="Rhea" id="RHEA-COMP:14399"/>
        <dbReference type="ChEBI" id="CHEBI:15378"/>
        <dbReference type="ChEBI" id="CHEBI:29033"/>
        <dbReference type="ChEBI" id="CHEBI:29034"/>
        <dbReference type="ChEBI" id="CHEBI:29806"/>
        <dbReference type="ChEBI" id="CHEBI:30031"/>
        <dbReference type="EC" id="1.3.2.4"/>
    </reaction>
</comment>
<dbReference type="PANTHER" id="PTHR43400">
    <property type="entry name" value="FUMARATE REDUCTASE"/>
    <property type="match status" value="1"/>
</dbReference>
<keyword evidence="3" id="KW-0813">Transport</keyword>
<keyword evidence="4" id="KW-0349">Heme</keyword>
<evidence type="ECO:0000256" key="8">
    <source>
        <dbReference type="ARBA" id="ARBA00022982"/>
    </source>
</evidence>
<dbReference type="Pfam" id="PF00890">
    <property type="entry name" value="FAD_binding_2"/>
    <property type="match status" value="1"/>
</dbReference>
<name>S3BHU2_9BURK</name>
<protein>
    <recommendedName>
        <fullName evidence="11">Fumarate reductase</fullName>
        <ecNumber evidence="11">1.3.2.4</ecNumber>
    </recommendedName>
</protein>
<dbReference type="Gene3D" id="1.10.1130.10">
    <property type="entry name" value="Flavocytochrome C3, Chain A"/>
    <property type="match status" value="1"/>
</dbReference>
<dbReference type="AlphaFoldDB" id="S3BHU2"/>
<dbReference type="InterPro" id="IPR036188">
    <property type="entry name" value="FAD/NAD-bd_sf"/>
</dbReference>
<evidence type="ECO:0000256" key="10">
    <source>
        <dbReference type="ARBA" id="ARBA00023004"/>
    </source>
</evidence>
<evidence type="ECO:0000313" key="14">
    <source>
        <dbReference type="EMBL" id="EPD98940.1"/>
    </source>
</evidence>
<dbReference type="InterPro" id="IPR012286">
    <property type="entry name" value="Tetrahaem_cytochrome"/>
</dbReference>
<dbReference type="InterPro" id="IPR010960">
    <property type="entry name" value="Flavocytochrome_c"/>
</dbReference>
<dbReference type="NCBIfam" id="TIGR01813">
    <property type="entry name" value="flavo_cyto_c"/>
    <property type="match status" value="1"/>
</dbReference>
<dbReference type="EMBL" id="ATCF01000019">
    <property type="protein sequence ID" value="EPD98940.1"/>
    <property type="molecule type" value="Genomic_DNA"/>
</dbReference>
<dbReference type="PRINTS" id="PR00368">
    <property type="entry name" value="FADPNR"/>
</dbReference>
<evidence type="ECO:0000256" key="1">
    <source>
        <dbReference type="ARBA" id="ARBA00001926"/>
    </source>
</evidence>
<feature type="signal peptide" evidence="11">
    <location>
        <begin position="1"/>
        <end position="26"/>
    </location>
</feature>
<dbReference type="Pfam" id="PF14537">
    <property type="entry name" value="Cytochrom_c3_2"/>
    <property type="match status" value="1"/>
</dbReference>
<proteinExistence type="inferred from homology"/>
<dbReference type="InterPro" id="IPR050315">
    <property type="entry name" value="FAD-oxidoreductase_2"/>
</dbReference>
<evidence type="ECO:0000313" key="15">
    <source>
        <dbReference type="Proteomes" id="UP000014400"/>
    </source>
</evidence>
<dbReference type="GO" id="GO:0046872">
    <property type="term" value="F:metal ion binding"/>
    <property type="evidence" value="ECO:0007669"/>
    <property type="project" value="UniProtKB-KW"/>
</dbReference>
<reference evidence="14 15" key="1">
    <citation type="submission" date="2013-04" db="EMBL/GenBank/DDBJ databases">
        <title>The Genome Sequence of Sutterella wadsworthensis HGA0223.</title>
        <authorList>
            <consortium name="The Broad Institute Genomics Platform"/>
            <person name="Earl A."/>
            <person name="Ward D."/>
            <person name="Feldgarden M."/>
            <person name="Gevers D."/>
            <person name="Schmidt T.M."/>
            <person name="Dover J."/>
            <person name="Dai D."/>
            <person name="Walker B."/>
            <person name="Young S."/>
            <person name="Zeng Q."/>
            <person name="Gargeya S."/>
            <person name="Fitzgerald M."/>
            <person name="Haas B."/>
            <person name="Abouelleil A."/>
            <person name="Allen A.W."/>
            <person name="Alvarado L."/>
            <person name="Arachchi H.M."/>
            <person name="Berlin A.M."/>
            <person name="Chapman S.B."/>
            <person name="Gainer-Dewar J."/>
            <person name="Goldberg J."/>
            <person name="Griggs A."/>
            <person name="Gujja S."/>
            <person name="Hansen M."/>
            <person name="Howarth C."/>
            <person name="Imamovic A."/>
            <person name="Ireland A."/>
            <person name="Larimer J."/>
            <person name="McCowan C."/>
            <person name="Murphy C."/>
            <person name="Pearson M."/>
            <person name="Poon T.W."/>
            <person name="Priest M."/>
            <person name="Roberts A."/>
            <person name="Saif S."/>
            <person name="Shea T."/>
            <person name="Sisk P."/>
            <person name="Sykes S."/>
            <person name="Wortman J."/>
            <person name="Nusbaum C."/>
            <person name="Birren B."/>
        </authorList>
    </citation>
    <scope>NUCLEOTIDE SEQUENCE [LARGE SCALE GENOMIC DNA]</scope>
    <source>
        <strain evidence="14 15">HGA0223</strain>
    </source>
</reference>
<dbReference type="eggNOG" id="COG1053">
    <property type="taxonomic scope" value="Bacteria"/>
</dbReference>
<dbReference type="SUPFAM" id="SSF51905">
    <property type="entry name" value="FAD/NAD(P)-binding domain"/>
    <property type="match status" value="1"/>
</dbReference>
<evidence type="ECO:0000256" key="4">
    <source>
        <dbReference type="ARBA" id="ARBA00022617"/>
    </source>
</evidence>
<dbReference type="STRING" id="1203554.HMPREF1476_01395"/>
<evidence type="ECO:0000256" key="5">
    <source>
        <dbReference type="ARBA" id="ARBA00022630"/>
    </source>
</evidence>
<comment type="subcellular location">
    <subcellularLocation>
        <location evidence="2">Cell envelope</location>
    </subcellularLocation>
</comment>
<dbReference type="Gene3D" id="3.90.700.10">
    <property type="entry name" value="Succinate dehydrogenase/fumarate reductase flavoprotein, catalytic domain"/>
    <property type="match status" value="1"/>
</dbReference>
<dbReference type="Gene3D" id="3.50.50.60">
    <property type="entry name" value="FAD/NAD(P)-binding domain"/>
    <property type="match status" value="1"/>
</dbReference>
<dbReference type="EC" id="1.3.2.4" evidence="11"/>
<feature type="chain" id="PRO_5022258441" description="Fumarate reductase" evidence="11">
    <location>
        <begin position="27"/>
        <end position="612"/>
    </location>
</feature>
<evidence type="ECO:0000256" key="7">
    <source>
        <dbReference type="ARBA" id="ARBA00022827"/>
    </source>
</evidence>
<evidence type="ECO:0000259" key="12">
    <source>
        <dbReference type="Pfam" id="PF00890"/>
    </source>
</evidence>
<dbReference type="PATRIC" id="fig|1203554.3.peg.1458"/>
<dbReference type="HOGENOM" id="CLU_011398_4_5_4"/>
<dbReference type="GO" id="GO:0016491">
    <property type="term" value="F:oxidoreductase activity"/>
    <property type="evidence" value="ECO:0007669"/>
    <property type="project" value="UniProtKB-KW"/>
</dbReference>
<comment type="cofactor">
    <cofactor evidence="1">
        <name>heme c</name>
        <dbReference type="ChEBI" id="CHEBI:61717"/>
    </cofactor>
</comment>
<keyword evidence="11" id="KW-0732">Signal</keyword>
<dbReference type="Proteomes" id="UP000014400">
    <property type="component" value="Unassembled WGS sequence"/>
</dbReference>
<dbReference type="RefSeq" id="WP_016474615.1">
    <property type="nucleotide sequence ID" value="NZ_KE150480.1"/>
</dbReference>
<dbReference type="CDD" id="cd08168">
    <property type="entry name" value="Cytochrom_C3"/>
    <property type="match status" value="1"/>
</dbReference>
<dbReference type="SUPFAM" id="SSF48695">
    <property type="entry name" value="Multiheme cytochromes"/>
    <property type="match status" value="1"/>
</dbReference>
<keyword evidence="9 11" id="KW-0560">Oxidoreductase</keyword>
<keyword evidence="6" id="KW-0479">Metal-binding</keyword>
<evidence type="ECO:0000256" key="9">
    <source>
        <dbReference type="ARBA" id="ARBA00023002"/>
    </source>
</evidence>
<dbReference type="GO" id="GO:0030313">
    <property type="term" value="C:cell envelope"/>
    <property type="evidence" value="ECO:0007669"/>
    <property type="project" value="UniProtKB-SubCell"/>
</dbReference>
<feature type="domain" description="Tetrahaem cytochrome" evidence="13">
    <location>
        <begin position="56"/>
        <end position="132"/>
    </location>
</feature>
<evidence type="ECO:0000256" key="6">
    <source>
        <dbReference type="ARBA" id="ARBA00022723"/>
    </source>
</evidence>